<evidence type="ECO:0000259" key="1">
    <source>
        <dbReference type="Pfam" id="PF00582"/>
    </source>
</evidence>
<keyword evidence="3" id="KW-1185">Reference proteome</keyword>
<sequence length="199" mass="22071">MEAKSEEAVAATLQQEQVQMPPVLEEKEKKRVLVAVDESDESIYALKWTLDNLFLYGSTSTSHVVDKKQKDEEAGVVILVHVQQPFQHFIFPTGPGVYASSSAIDSIRKSQQQNTALLLSRAKQLFKGRPQLVQIKAETIVCDGDPKDMICQMAEQTHPDIVVVGSRGFGKLKRAFLGSVSDYCAHHVKCPILIVKPPK</sequence>
<dbReference type="Proteomes" id="UP000230069">
    <property type="component" value="Unassembled WGS sequence"/>
</dbReference>
<dbReference type="InterPro" id="IPR006016">
    <property type="entry name" value="UspA"/>
</dbReference>
<dbReference type="AlphaFoldDB" id="A0A2G5EEK1"/>
<feature type="domain" description="UspA" evidence="1">
    <location>
        <begin position="30"/>
        <end position="196"/>
    </location>
</feature>
<proteinExistence type="predicted"/>
<reference evidence="2 3" key="1">
    <citation type="submission" date="2017-09" db="EMBL/GenBank/DDBJ databases">
        <title>WGS assembly of Aquilegia coerulea Goldsmith.</title>
        <authorList>
            <person name="Hodges S."/>
            <person name="Kramer E."/>
            <person name="Nordborg M."/>
            <person name="Tomkins J."/>
            <person name="Borevitz J."/>
            <person name="Derieg N."/>
            <person name="Yan J."/>
            <person name="Mihaltcheva S."/>
            <person name="Hayes R.D."/>
            <person name="Rokhsar D."/>
        </authorList>
    </citation>
    <scope>NUCLEOTIDE SEQUENCE [LARGE SCALE GENOMIC DNA]</scope>
    <source>
        <strain evidence="3">cv. Goldsmith</strain>
    </source>
</reference>
<dbReference type="PRINTS" id="PR01438">
    <property type="entry name" value="UNVRSLSTRESS"/>
</dbReference>
<evidence type="ECO:0000313" key="2">
    <source>
        <dbReference type="EMBL" id="PIA54173.1"/>
    </source>
</evidence>
<dbReference type="InParanoid" id="A0A2G5EEK1"/>
<accession>A0A2G5EEK1</accession>
<evidence type="ECO:0000313" key="3">
    <source>
        <dbReference type="Proteomes" id="UP000230069"/>
    </source>
</evidence>
<protein>
    <recommendedName>
        <fullName evidence="1">UspA domain-containing protein</fullName>
    </recommendedName>
</protein>
<dbReference type="InterPro" id="IPR014729">
    <property type="entry name" value="Rossmann-like_a/b/a_fold"/>
</dbReference>
<dbReference type="PANTHER" id="PTHR31964">
    <property type="entry name" value="ADENINE NUCLEOTIDE ALPHA HYDROLASES-LIKE SUPERFAMILY PROTEIN"/>
    <property type="match status" value="1"/>
</dbReference>
<dbReference type="InterPro" id="IPR006015">
    <property type="entry name" value="Universal_stress_UspA"/>
</dbReference>
<dbReference type="Gene3D" id="3.40.50.620">
    <property type="entry name" value="HUPs"/>
    <property type="match status" value="1"/>
</dbReference>
<dbReference type="SUPFAM" id="SSF52402">
    <property type="entry name" value="Adenine nucleotide alpha hydrolases-like"/>
    <property type="match status" value="1"/>
</dbReference>
<dbReference type="EMBL" id="KZ305026">
    <property type="protein sequence ID" value="PIA54173.1"/>
    <property type="molecule type" value="Genomic_DNA"/>
</dbReference>
<dbReference type="PANTHER" id="PTHR31964:SF124">
    <property type="entry name" value="ADENINE NUCLEOTIDE ALPHA HYDROLASES-LIKE SUPERFAMILY PROTEIN"/>
    <property type="match status" value="1"/>
</dbReference>
<dbReference type="OrthoDB" id="843225at2759"/>
<gene>
    <name evidence="2" type="ORF">AQUCO_00900612v1</name>
</gene>
<dbReference type="CDD" id="cd23659">
    <property type="entry name" value="USP_At3g01520-like"/>
    <property type="match status" value="1"/>
</dbReference>
<organism evidence="2 3">
    <name type="scientific">Aquilegia coerulea</name>
    <name type="common">Rocky mountain columbine</name>
    <dbReference type="NCBI Taxonomy" id="218851"/>
    <lineage>
        <taxon>Eukaryota</taxon>
        <taxon>Viridiplantae</taxon>
        <taxon>Streptophyta</taxon>
        <taxon>Embryophyta</taxon>
        <taxon>Tracheophyta</taxon>
        <taxon>Spermatophyta</taxon>
        <taxon>Magnoliopsida</taxon>
        <taxon>Ranunculales</taxon>
        <taxon>Ranunculaceae</taxon>
        <taxon>Thalictroideae</taxon>
        <taxon>Aquilegia</taxon>
    </lineage>
</organism>
<dbReference type="STRING" id="218851.A0A2G5EEK1"/>
<dbReference type="Pfam" id="PF00582">
    <property type="entry name" value="Usp"/>
    <property type="match status" value="1"/>
</dbReference>
<name>A0A2G5EEK1_AQUCA</name>
<dbReference type="FunCoup" id="A0A2G5EEK1">
    <property type="interactions" value="51"/>
</dbReference>